<dbReference type="SFLD" id="SFLDG01129">
    <property type="entry name" value="C1.5:_HAD__Beta-PGM__Phosphata"/>
    <property type="match status" value="1"/>
</dbReference>
<dbReference type="InterPro" id="IPR023214">
    <property type="entry name" value="HAD_sf"/>
</dbReference>
<reference evidence="1 2" key="1">
    <citation type="submission" date="2020-05" db="EMBL/GenBank/DDBJ databases">
        <title>MicrobeNet Type strains.</title>
        <authorList>
            <person name="Nicholson A.C."/>
        </authorList>
    </citation>
    <scope>NUCLEOTIDE SEQUENCE [LARGE SCALE GENOMIC DNA]</scope>
    <source>
        <strain evidence="1 2">JCM 14547</strain>
    </source>
</reference>
<dbReference type="SUPFAM" id="SSF56784">
    <property type="entry name" value="HAD-like"/>
    <property type="match status" value="1"/>
</dbReference>
<evidence type="ECO:0000313" key="2">
    <source>
        <dbReference type="Proteomes" id="UP000555552"/>
    </source>
</evidence>
<dbReference type="AlphaFoldDB" id="A0A849BP51"/>
<dbReference type="InterPro" id="IPR006439">
    <property type="entry name" value="HAD-SF_hydro_IA"/>
</dbReference>
<dbReference type="Pfam" id="PF00702">
    <property type="entry name" value="Hydrolase"/>
    <property type="match status" value="1"/>
</dbReference>
<dbReference type="PANTHER" id="PTHR43611:SF3">
    <property type="entry name" value="FLAVIN MONONUCLEOTIDE HYDROLASE 1, CHLOROPLATIC"/>
    <property type="match status" value="1"/>
</dbReference>
<proteinExistence type="predicted"/>
<dbReference type="CDD" id="cd02603">
    <property type="entry name" value="HAD_sEH-N_like"/>
    <property type="match status" value="1"/>
</dbReference>
<dbReference type="NCBIfam" id="TIGR01509">
    <property type="entry name" value="HAD-SF-IA-v3"/>
    <property type="match status" value="1"/>
</dbReference>
<comment type="caution">
    <text evidence="1">The sequence shown here is derived from an EMBL/GenBank/DDBJ whole genome shotgun (WGS) entry which is preliminary data.</text>
</comment>
<dbReference type="EMBL" id="JABEMA010000098">
    <property type="protein sequence ID" value="NNH23093.1"/>
    <property type="molecule type" value="Genomic_DNA"/>
</dbReference>
<dbReference type="PRINTS" id="PR00413">
    <property type="entry name" value="HADHALOGNASE"/>
</dbReference>
<accession>A0A849BP51</accession>
<dbReference type="InterPro" id="IPR036412">
    <property type="entry name" value="HAD-like_sf"/>
</dbReference>
<dbReference type="RefSeq" id="WP_171202922.1">
    <property type="nucleotide sequence ID" value="NZ_BAAANP010000052.1"/>
</dbReference>
<gene>
    <name evidence="1" type="ORF">HLB09_08315</name>
</gene>
<keyword evidence="2" id="KW-1185">Reference proteome</keyword>
<protein>
    <submittedName>
        <fullName evidence="1">HAD family phosphatase</fullName>
    </submittedName>
</protein>
<dbReference type="PANTHER" id="PTHR43611">
    <property type="entry name" value="ALPHA-D-GLUCOSE 1-PHOSPHATE PHOSPHATASE"/>
    <property type="match status" value="1"/>
</dbReference>
<dbReference type="Gene3D" id="3.40.50.1000">
    <property type="entry name" value="HAD superfamily/HAD-like"/>
    <property type="match status" value="1"/>
</dbReference>
<name>A0A849BP51_9ACTN</name>
<organism evidence="1 2">
    <name type="scientific">Pseudokineococcus marinus</name>
    <dbReference type="NCBI Taxonomy" id="351215"/>
    <lineage>
        <taxon>Bacteria</taxon>
        <taxon>Bacillati</taxon>
        <taxon>Actinomycetota</taxon>
        <taxon>Actinomycetes</taxon>
        <taxon>Kineosporiales</taxon>
        <taxon>Kineosporiaceae</taxon>
        <taxon>Pseudokineococcus</taxon>
    </lineage>
</organism>
<dbReference type="Proteomes" id="UP000555552">
    <property type="component" value="Unassembled WGS sequence"/>
</dbReference>
<sequence length="207" mass="21818">MTAPAPTTAVFDLGDVLVRWEPARVWEQLDPADVEAFHARVDLGAWNLAMDSGRSTADSVADVAASAPGHEPVAQAYVDRFLDTLAGPVPGTRDVVEELAASGVRLLALTNWSAELFERARPLLEEVVGLGAFEAVVVSGVEGLVKPDPALFTRVVERFALAPGLTAFVDDGPRDVEGAAAVGLRAVRSTTAEALRRDLAALGLPVR</sequence>
<evidence type="ECO:0000313" key="1">
    <source>
        <dbReference type="EMBL" id="NNH23093.1"/>
    </source>
</evidence>
<dbReference type="SFLD" id="SFLDS00003">
    <property type="entry name" value="Haloacid_Dehalogenase"/>
    <property type="match status" value="1"/>
</dbReference>